<accession>A0A6J6B759</accession>
<dbReference type="EMBL" id="CAEZSP010000001">
    <property type="protein sequence ID" value="CAB4534517.1"/>
    <property type="molecule type" value="Genomic_DNA"/>
</dbReference>
<dbReference type="EMBL" id="CAEZVG010000002">
    <property type="protein sequence ID" value="CAB4616439.1"/>
    <property type="molecule type" value="Genomic_DNA"/>
</dbReference>
<dbReference type="Pfam" id="PF21853">
    <property type="entry name" value="DUF6912"/>
    <property type="match status" value="1"/>
</dbReference>
<dbReference type="InterPro" id="IPR054206">
    <property type="entry name" value="DUF6912"/>
</dbReference>
<organism evidence="1">
    <name type="scientific">freshwater metagenome</name>
    <dbReference type="NCBI Taxonomy" id="449393"/>
    <lineage>
        <taxon>unclassified sequences</taxon>
        <taxon>metagenomes</taxon>
        <taxon>ecological metagenomes</taxon>
    </lineage>
</organism>
<proteinExistence type="predicted"/>
<dbReference type="AlphaFoldDB" id="A0A6J6B759"/>
<evidence type="ECO:0000313" key="1">
    <source>
        <dbReference type="EMBL" id="CAB4534517.1"/>
    </source>
</evidence>
<protein>
    <submittedName>
        <fullName evidence="1">Unannotated protein</fullName>
    </submittedName>
</protein>
<sequence>MRVYLGSTADEVQEFLKELSLDIPDVYAPTDIFRSTHPEMDEEELEYSLSLLAAEDALDLADDKSGVPLVIAFEVAEEVLGDFDEISAALLAPLHWSQVEAIFTVGESADDLTWFAPQEAAASIEEWLKA</sequence>
<reference evidence="1" key="1">
    <citation type="submission" date="2020-05" db="EMBL/GenBank/DDBJ databases">
        <authorList>
            <person name="Chiriac C."/>
            <person name="Salcher M."/>
            <person name="Ghai R."/>
            <person name="Kavagutti S V."/>
        </authorList>
    </citation>
    <scope>NUCLEOTIDE SEQUENCE</scope>
</reference>
<gene>
    <name evidence="1" type="ORF">UFOPK1440_00018</name>
    <name evidence="2" type="ORF">UFOPK1946_00092</name>
</gene>
<evidence type="ECO:0000313" key="2">
    <source>
        <dbReference type="EMBL" id="CAB4616439.1"/>
    </source>
</evidence>
<name>A0A6J6B759_9ZZZZ</name>